<gene>
    <name evidence="1" type="ORF">LECACI_7A009323</name>
</gene>
<dbReference type="AlphaFoldDB" id="A0AAI9EFF5"/>
<evidence type="ECO:0000313" key="2">
    <source>
        <dbReference type="Proteomes" id="UP001296104"/>
    </source>
</evidence>
<dbReference type="EMBL" id="CAVMBE010000106">
    <property type="protein sequence ID" value="CAK4034165.1"/>
    <property type="molecule type" value="Genomic_DNA"/>
</dbReference>
<keyword evidence="2" id="KW-1185">Reference proteome</keyword>
<reference evidence="1" key="1">
    <citation type="submission" date="2023-11" db="EMBL/GenBank/DDBJ databases">
        <authorList>
            <person name="Alioto T."/>
            <person name="Alioto T."/>
            <person name="Gomez Garrido J."/>
        </authorList>
    </citation>
    <scope>NUCLEOTIDE SEQUENCE</scope>
</reference>
<sequence>MYFAENRFRLIFEDYDSSVYTALLKVLKSHGIEMREHVKVSIRGDPNWDNLSRWLYLLSTHKCKAPERYEDYGQMEYDSYDKLQMVFHCAQKGWRDMDWRAFQFPLQLFRIILASSDRRWLPADQTFRDARDLFIRTDLTAGLENMREQIDRADPRIHRYRPRNME</sequence>
<accession>A0AAI9EFF5</accession>
<name>A0AAI9EFF5_9PEZI</name>
<organism evidence="1 2">
    <name type="scientific">Lecanosticta acicola</name>
    <dbReference type="NCBI Taxonomy" id="111012"/>
    <lineage>
        <taxon>Eukaryota</taxon>
        <taxon>Fungi</taxon>
        <taxon>Dikarya</taxon>
        <taxon>Ascomycota</taxon>
        <taxon>Pezizomycotina</taxon>
        <taxon>Dothideomycetes</taxon>
        <taxon>Dothideomycetidae</taxon>
        <taxon>Mycosphaerellales</taxon>
        <taxon>Mycosphaerellaceae</taxon>
        <taxon>Lecanosticta</taxon>
    </lineage>
</organism>
<evidence type="ECO:0000313" key="1">
    <source>
        <dbReference type="EMBL" id="CAK4034165.1"/>
    </source>
</evidence>
<dbReference type="Proteomes" id="UP001296104">
    <property type="component" value="Unassembled WGS sequence"/>
</dbReference>
<protein>
    <submittedName>
        <fullName evidence="1">Uncharacterized protein</fullName>
    </submittedName>
</protein>
<proteinExistence type="predicted"/>
<comment type="caution">
    <text evidence="1">The sequence shown here is derived from an EMBL/GenBank/DDBJ whole genome shotgun (WGS) entry which is preliminary data.</text>
</comment>